<dbReference type="InterPro" id="IPR036737">
    <property type="entry name" value="OmpA-like_sf"/>
</dbReference>
<comment type="caution">
    <text evidence="7">The sequence shown here is derived from an EMBL/GenBank/DDBJ whole genome shotgun (WGS) entry which is preliminary data.</text>
</comment>
<dbReference type="EMBL" id="SNZE01000004">
    <property type="protein sequence ID" value="TDR32393.1"/>
    <property type="molecule type" value="Genomic_DNA"/>
</dbReference>
<keyword evidence="3" id="KW-0998">Cell outer membrane</keyword>
<organism evidence="7 8">
    <name type="scientific">Hydromonas duriensis</name>
    <dbReference type="NCBI Taxonomy" id="1527608"/>
    <lineage>
        <taxon>Bacteria</taxon>
        <taxon>Pseudomonadati</taxon>
        <taxon>Pseudomonadota</taxon>
        <taxon>Betaproteobacteria</taxon>
        <taxon>Burkholderiales</taxon>
        <taxon>Burkholderiaceae</taxon>
        <taxon>Hydromonas</taxon>
    </lineage>
</organism>
<name>A0A4R6YA33_9BURK</name>
<feature type="domain" description="OmpA-like" evidence="6">
    <location>
        <begin position="198"/>
        <end position="312"/>
    </location>
</feature>
<dbReference type="OrthoDB" id="9782229at2"/>
<evidence type="ECO:0000313" key="7">
    <source>
        <dbReference type="EMBL" id="TDR32393.1"/>
    </source>
</evidence>
<dbReference type="GO" id="GO:0009279">
    <property type="term" value="C:cell outer membrane"/>
    <property type="evidence" value="ECO:0007669"/>
    <property type="project" value="UniProtKB-SubCell"/>
</dbReference>
<feature type="transmembrane region" description="Helical" evidence="5">
    <location>
        <begin position="12"/>
        <end position="30"/>
    </location>
</feature>
<dbReference type="PRINTS" id="PR01021">
    <property type="entry name" value="OMPADOMAIN"/>
</dbReference>
<keyword evidence="5" id="KW-0812">Transmembrane</keyword>
<protein>
    <submittedName>
        <fullName evidence="7">OOP family OmpA-OmpF porin</fullName>
    </submittedName>
</protein>
<dbReference type="Proteomes" id="UP000294480">
    <property type="component" value="Unassembled WGS sequence"/>
</dbReference>
<evidence type="ECO:0000256" key="5">
    <source>
        <dbReference type="SAM" id="Phobius"/>
    </source>
</evidence>
<evidence type="ECO:0000313" key="8">
    <source>
        <dbReference type="Proteomes" id="UP000294480"/>
    </source>
</evidence>
<keyword evidence="8" id="KW-1185">Reference proteome</keyword>
<evidence type="ECO:0000259" key="6">
    <source>
        <dbReference type="PROSITE" id="PS51123"/>
    </source>
</evidence>
<dbReference type="InterPro" id="IPR050330">
    <property type="entry name" value="Bact_OuterMem_StrucFunc"/>
</dbReference>
<sequence length="312" mass="32753">MSNPSTSTSKHLLSTSVGAGVAILLVALLFRGCGTWGQTTVLPKVASPAATEVAQPAEKPVATKPMLLTGVNKNGKFELSGVVPTDEFKTNIEMELKKTFGEGNYLNNLTVSADVKPASWLSKTAGMFDVFKLPGSEMDINADKMVLSGTAGSLKEKVQGFFGDSMKVVALDVAMTAKEATSNALNALNALGDDATGLQVLDALGVQIINFPSGSTMIPADNKDVLKKAAALLKSKQNFKFEVGGHADNQGKAASNLSLSNKRAAAVRSFLIAKGVPADMMTAKGYGDTQPIADNNTESGRLKNRRIAYKPL</sequence>
<proteinExistence type="predicted"/>
<dbReference type="PRINTS" id="PR01023">
    <property type="entry name" value="NAFLGMOTY"/>
</dbReference>
<accession>A0A4R6YA33</accession>
<dbReference type="AlphaFoldDB" id="A0A4R6YA33"/>
<evidence type="ECO:0000256" key="4">
    <source>
        <dbReference type="PROSITE-ProRule" id="PRU00473"/>
    </source>
</evidence>
<keyword evidence="2 4" id="KW-0472">Membrane</keyword>
<dbReference type="PROSITE" id="PS51123">
    <property type="entry name" value="OMPA_2"/>
    <property type="match status" value="1"/>
</dbReference>
<dbReference type="RefSeq" id="WP_133619255.1">
    <property type="nucleotide sequence ID" value="NZ_SNZE01000004.1"/>
</dbReference>
<evidence type="ECO:0000256" key="1">
    <source>
        <dbReference type="ARBA" id="ARBA00004442"/>
    </source>
</evidence>
<dbReference type="PANTHER" id="PTHR30329:SF21">
    <property type="entry name" value="LIPOPROTEIN YIAD-RELATED"/>
    <property type="match status" value="1"/>
</dbReference>
<evidence type="ECO:0000256" key="2">
    <source>
        <dbReference type="ARBA" id="ARBA00023136"/>
    </source>
</evidence>
<dbReference type="CDD" id="cd07185">
    <property type="entry name" value="OmpA_C-like"/>
    <property type="match status" value="1"/>
</dbReference>
<dbReference type="InterPro" id="IPR006665">
    <property type="entry name" value="OmpA-like"/>
</dbReference>
<dbReference type="Pfam" id="PF00691">
    <property type="entry name" value="OmpA"/>
    <property type="match status" value="1"/>
</dbReference>
<keyword evidence="5" id="KW-1133">Transmembrane helix</keyword>
<dbReference type="PANTHER" id="PTHR30329">
    <property type="entry name" value="STATOR ELEMENT OF FLAGELLAR MOTOR COMPLEX"/>
    <property type="match status" value="1"/>
</dbReference>
<comment type="subcellular location">
    <subcellularLocation>
        <location evidence="1">Cell outer membrane</location>
    </subcellularLocation>
</comment>
<gene>
    <name evidence="7" type="ORF">DFR44_104112</name>
</gene>
<reference evidence="7 8" key="1">
    <citation type="submission" date="2019-03" db="EMBL/GenBank/DDBJ databases">
        <title>Genomic Encyclopedia of Type Strains, Phase IV (KMG-IV): sequencing the most valuable type-strain genomes for metagenomic binning, comparative biology and taxonomic classification.</title>
        <authorList>
            <person name="Goeker M."/>
        </authorList>
    </citation>
    <scope>NUCLEOTIDE SEQUENCE [LARGE SCALE GENOMIC DNA]</scope>
    <source>
        <strain evidence="7 8">DSM 102852</strain>
    </source>
</reference>
<dbReference type="SUPFAM" id="SSF103088">
    <property type="entry name" value="OmpA-like"/>
    <property type="match status" value="1"/>
</dbReference>
<evidence type="ECO:0000256" key="3">
    <source>
        <dbReference type="ARBA" id="ARBA00023237"/>
    </source>
</evidence>
<dbReference type="Gene3D" id="3.30.1330.60">
    <property type="entry name" value="OmpA-like domain"/>
    <property type="match status" value="1"/>
</dbReference>
<dbReference type="Gene3D" id="3.40.1520.20">
    <property type="match status" value="1"/>
</dbReference>
<dbReference type="InterPro" id="IPR006664">
    <property type="entry name" value="OMP_bac"/>
</dbReference>